<accession>A0A6A1UR62</accession>
<evidence type="ECO:0000313" key="1">
    <source>
        <dbReference type="EMBL" id="KAB1202964.1"/>
    </source>
</evidence>
<name>A0A6A1UR62_9ROSI</name>
<dbReference type="AlphaFoldDB" id="A0A6A1UR62"/>
<dbReference type="Proteomes" id="UP000516437">
    <property type="component" value="Chromosome 8"/>
</dbReference>
<keyword evidence="2" id="KW-1185">Reference proteome</keyword>
<organism evidence="1 2">
    <name type="scientific">Morella rubra</name>
    <name type="common">Chinese bayberry</name>
    <dbReference type="NCBI Taxonomy" id="262757"/>
    <lineage>
        <taxon>Eukaryota</taxon>
        <taxon>Viridiplantae</taxon>
        <taxon>Streptophyta</taxon>
        <taxon>Embryophyta</taxon>
        <taxon>Tracheophyta</taxon>
        <taxon>Spermatophyta</taxon>
        <taxon>Magnoliopsida</taxon>
        <taxon>eudicotyledons</taxon>
        <taxon>Gunneridae</taxon>
        <taxon>Pentapetalae</taxon>
        <taxon>rosids</taxon>
        <taxon>fabids</taxon>
        <taxon>Fagales</taxon>
        <taxon>Myricaceae</taxon>
        <taxon>Morella</taxon>
    </lineage>
</organism>
<sequence length="49" mass="5216">MVVVVGIDSFEDHGQKGGPAPHIVLFALILNKQTTTKRSVGPQSGEVEK</sequence>
<protein>
    <submittedName>
        <fullName evidence="1">Uncharacterized protein</fullName>
    </submittedName>
</protein>
<comment type="caution">
    <text evidence="1">The sequence shown here is derived from an EMBL/GenBank/DDBJ whole genome shotgun (WGS) entry which is preliminary data.</text>
</comment>
<reference evidence="1 2" key="1">
    <citation type="journal article" date="2019" name="Plant Biotechnol. J.">
        <title>The red bayberry genome and genetic basis of sex determination.</title>
        <authorList>
            <person name="Jia H.M."/>
            <person name="Jia H.J."/>
            <person name="Cai Q.L."/>
            <person name="Wang Y."/>
            <person name="Zhao H.B."/>
            <person name="Yang W.F."/>
            <person name="Wang G.Y."/>
            <person name="Li Y.H."/>
            <person name="Zhan D.L."/>
            <person name="Shen Y.T."/>
            <person name="Niu Q.F."/>
            <person name="Chang L."/>
            <person name="Qiu J."/>
            <person name="Zhao L."/>
            <person name="Xie H.B."/>
            <person name="Fu W.Y."/>
            <person name="Jin J."/>
            <person name="Li X.W."/>
            <person name="Jiao Y."/>
            <person name="Zhou C.C."/>
            <person name="Tu T."/>
            <person name="Chai C.Y."/>
            <person name="Gao J.L."/>
            <person name="Fan L.J."/>
            <person name="van de Weg E."/>
            <person name="Wang J.Y."/>
            <person name="Gao Z.S."/>
        </authorList>
    </citation>
    <scope>NUCLEOTIDE SEQUENCE [LARGE SCALE GENOMIC DNA]</scope>
    <source>
        <tissue evidence="1">Leaves</tissue>
    </source>
</reference>
<gene>
    <name evidence="1" type="ORF">CJ030_MR8G002041</name>
</gene>
<evidence type="ECO:0000313" key="2">
    <source>
        <dbReference type="Proteomes" id="UP000516437"/>
    </source>
</evidence>
<dbReference type="EMBL" id="RXIC02000026">
    <property type="protein sequence ID" value="KAB1202964.1"/>
    <property type="molecule type" value="Genomic_DNA"/>
</dbReference>
<proteinExistence type="predicted"/>